<keyword evidence="8" id="KW-0966">Cell projection</keyword>
<keyword evidence="8" id="KW-0969">Cilium</keyword>
<protein>
    <recommendedName>
        <fullName evidence="7">Flagellar protein</fullName>
    </recommendedName>
</protein>
<evidence type="ECO:0000256" key="5">
    <source>
        <dbReference type="ARBA" id="ARBA00023143"/>
    </source>
</evidence>
<evidence type="ECO:0000256" key="6">
    <source>
        <dbReference type="ARBA" id="ARBA00037937"/>
    </source>
</evidence>
<keyword evidence="1 7" id="KW-1003">Cell membrane</keyword>
<sequence>MSPNGVFTSTATDSLQMLAGLVLVLAFIAVFAWSLRRLHFMNARNGMAAKVVGTLALGSRERIAIVEIANQWLVIGITPGRMCMLAKLPRQELTPDPPAAVVAGDFSSWLSRYMDKPNAE</sequence>
<dbReference type="OrthoDB" id="9342590at2"/>
<dbReference type="Pfam" id="PF04347">
    <property type="entry name" value="FliO"/>
    <property type="match status" value="1"/>
</dbReference>
<comment type="subcellular location">
    <subcellularLocation>
        <location evidence="7">Cell membrane</location>
    </subcellularLocation>
    <subcellularLocation>
        <location evidence="7">Bacterial flagellum basal body</location>
    </subcellularLocation>
</comment>
<keyword evidence="5 7" id="KW-0975">Bacterial flagellum</keyword>
<dbReference type="GO" id="GO:0005886">
    <property type="term" value="C:plasma membrane"/>
    <property type="evidence" value="ECO:0007669"/>
    <property type="project" value="UniProtKB-SubCell"/>
</dbReference>
<keyword evidence="8" id="KW-0282">Flagellum</keyword>
<name>A0A5Q0BEA9_9GAMM</name>
<dbReference type="KEGG" id="mmob:F6R98_03795"/>
<proteinExistence type="inferred from homology"/>
<keyword evidence="4 7" id="KW-0472">Membrane</keyword>
<organism evidence="8 9">
    <name type="scientific">Candidatus Methylospira mobilis</name>
    <dbReference type="NCBI Taxonomy" id="1808979"/>
    <lineage>
        <taxon>Bacteria</taxon>
        <taxon>Pseudomonadati</taxon>
        <taxon>Pseudomonadota</taxon>
        <taxon>Gammaproteobacteria</taxon>
        <taxon>Methylococcales</taxon>
        <taxon>Methylococcaceae</taxon>
        <taxon>Candidatus Methylospira</taxon>
    </lineage>
</organism>
<keyword evidence="2 7" id="KW-0812">Transmembrane</keyword>
<dbReference type="RefSeq" id="WP_153247842.1">
    <property type="nucleotide sequence ID" value="NZ_CP044205.1"/>
</dbReference>
<dbReference type="InterPro" id="IPR022781">
    <property type="entry name" value="Flagellar_biosynth_FliO"/>
</dbReference>
<evidence type="ECO:0000256" key="2">
    <source>
        <dbReference type="ARBA" id="ARBA00022692"/>
    </source>
</evidence>
<keyword evidence="9" id="KW-1185">Reference proteome</keyword>
<evidence type="ECO:0000256" key="3">
    <source>
        <dbReference type="ARBA" id="ARBA00022989"/>
    </source>
</evidence>
<evidence type="ECO:0000256" key="1">
    <source>
        <dbReference type="ARBA" id="ARBA00022475"/>
    </source>
</evidence>
<dbReference type="GO" id="GO:0009425">
    <property type="term" value="C:bacterial-type flagellum basal body"/>
    <property type="evidence" value="ECO:0007669"/>
    <property type="project" value="UniProtKB-SubCell"/>
</dbReference>
<evidence type="ECO:0000256" key="4">
    <source>
        <dbReference type="ARBA" id="ARBA00023136"/>
    </source>
</evidence>
<gene>
    <name evidence="8" type="primary">fliO</name>
    <name evidence="8" type="ORF">F6R98_03795</name>
</gene>
<dbReference type="GO" id="GO:0044781">
    <property type="term" value="P:bacterial-type flagellum organization"/>
    <property type="evidence" value="ECO:0007669"/>
    <property type="project" value="UniProtKB-UniRule"/>
</dbReference>
<reference evidence="8 9" key="1">
    <citation type="submission" date="2019-09" db="EMBL/GenBank/DDBJ databases">
        <title>Ecophysiology of the spiral-shaped methanotroph Methylospira mobilis as revealed by the complete genome sequence.</title>
        <authorList>
            <person name="Oshkin I.Y."/>
            <person name="Dedysh S.N."/>
            <person name="Miroshnikov K."/>
            <person name="Danilova O.V."/>
            <person name="Hakobyan A."/>
            <person name="Liesack W."/>
        </authorList>
    </citation>
    <scope>NUCLEOTIDE SEQUENCE [LARGE SCALE GENOMIC DNA]</scope>
    <source>
        <strain evidence="8 9">Shm1</strain>
    </source>
</reference>
<dbReference type="InParanoid" id="A0A5Q0BEA9"/>
<keyword evidence="3 7" id="KW-1133">Transmembrane helix</keyword>
<dbReference type="FunCoup" id="A0A5Q0BEA9">
    <property type="interactions" value="49"/>
</dbReference>
<feature type="transmembrane region" description="Helical" evidence="7">
    <location>
        <begin position="15"/>
        <end position="35"/>
    </location>
</feature>
<dbReference type="EMBL" id="CP044205">
    <property type="protein sequence ID" value="QFY41859.1"/>
    <property type="molecule type" value="Genomic_DNA"/>
</dbReference>
<dbReference type="NCBIfam" id="TIGR03500">
    <property type="entry name" value="FliO_TIGR"/>
    <property type="match status" value="1"/>
</dbReference>
<dbReference type="Proteomes" id="UP000325755">
    <property type="component" value="Chromosome"/>
</dbReference>
<dbReference type="AlphaFoldDB" id="A0A5Q0BEA9"/>
<dbReference type="PANTHER" id="PTHR38766">
    <property type="entry name" value="FLAGELLAR PROTEIN FLIO"/>
    <property type="match status" value="1"/>
</dbReference>
<dbReference type="InterPro" id="IPR052205">
    <property type="entry name" value="FliO/MopB"/>
</dbReference>
<evidence type="ECO:0000313" key="8">
    <source>
        <dbReference type="EMBL" id="QFY41859.1"/>
    </source>
</evidence>
<comment type="similarity">
    <text evidence="6 7">Belongs to the FliO/MopB family.</text>
</comment>
<accession>A0A5Q0BEA9</accession>
<dbReference type="PANTHER" id="PTHR38766:SF1">
    <property type="entry name" value="FLAGELLAR PROTEIN FLIO"/>
    <property type="match status" value="1"/>
</dbReference>
<evidence type="ECO:0000256" key="7">
    <source>
        <dbReference type="RuleBase" id="RU362064"/>
    </source>
</evidence>
<evidence type="ECO:0000313" key="9">
    <source>
        <dbReference type="Proteomes" id="UP000325755"/>
    </source>
</evidence>